<feature type="chain" id="PRO_5043772768" evidence="5">
    <location>
        <begin position="24"/>
        <end position="328"/>
    </location>
</feature>
<comment type="subcellular location">
    <subcellularLocation>
        <location evidence="1">Fimbrium</location>
    </subcellularLocation>
</comment>
<dbReference type="SUPFAM" id="SSF49401">
    <property type="entry name" value="Bacterial adhesins"/>
    <property type="match status" value="1"/>
</dbReference>
<organism evidence="7">
    <name type="scientific">Enterobacter cloacae complex sp. Mu1197</name>
    <dbReference type="NCBI Taxonomy" id="3152302"/>
    <lineage>
        <taxon>Bacteria</taxon>
        <taxon>Pseudomonadati</taxon>
        <taxon>Pseudomonadota</taxon>
        <taxon>Gammaproteobacteria</taxon>
        <taxon>Enterobacterales</taxon>
        <taxon>Enterobacteriaceae</taxon>
        <taxon>Enterobacter</taxon>
        <taxon>Enterobacter cloacae complex</taxon>
    </lineage>
</organism>
<reference evidence="7" key="1">
    <citation type="submission" date="2024-05" db="EMBL/GenBank/DDBJ databases">
        <title>Copy number flexibility facilitates heteroresistance to increasing antibiotic pressure and threatens the beta-lactam pipeline.</title>
        <authorList>
            <person name="Choby J.E."/>
            <person name="Weiss D.S."/>
        </authorList>
    </citation>
    <scope>NUCLEOTIDE SEQUENCE</scope>
    <source>
        <strain evidence="7">Mu1197</strain>
    </source>
</reference>
<evidence type="ECO:0000256" key="5">
    <source>
        <dbReference type="SAM" id="SignalP"/>
    </source>
</evidence>
<dbReference type="Pfam" id="PF00419">
    <property type="entry name" value="Fimbrial"/>
    <property type="match status" value="1"/>
</dbReference>
<dbReference type="InterPro" id="IPR000259">
    <property type="entry name" value="Adhesion_dom_fimbrial"/>
</dbReference>
<dbReference type="Gene3D" id="2.60.40.1090">
    <property type="entry name" value="Fimbrial-type adhesion domain"/>
    <property type="match status" value="1"/>
</dbReference>
<name>A0AAU7G066_9ENTR</name>
<comment type="similarity">
    <text evidence="2">Belongs to the fimbrial protein family.</text>
</comment>
<dbReference type="InterPro" id="IPR008966">
    <property type="entry name" value="Adhesion_dom_sf"/>
</dbReference>
<dbReference type="EMBL" id="CP157375">
    <property type="protein sequence ID" value="XBM32115.1"/>
    <property type="molecule type" value="Genomic_DNA"/>
</dbReference>
<dbReference type="GO" id="GO:0009289">
    <property type="term" value="C:pilus"/>
    <property type="evidence" value="ECO:0007669"/>
    <property type="project" value="UniProtKB-SubCell"/>
</dbReference>
<keyword evidence="3 5" id="KW-0732">Signal</keyword>
<dbReference type="InterPro" id="IPR050263">
    <property type="entry name" value="Bact_Fimbrial_Adh_Pro"/>
</dbReference>
<evidence type="ECO:0000256" key="2">
    <source>
        <dbReference type="ARBA" id="ARBA00006671"/>
    </source>
</evidence>
<protein>
    <submittedName>
        <fullName evidence="7">Fimbrial protein</fullName>
    </submittedName>
</protein>
<dbReference type="AlphaFoldDB" id="A0AAU7G066"/>
<proteinExistence type="inferred from homology"/>
<evidence type="ECO:0000313" key="7">
    <source>
        <dbReference type="EMBL" id="XBM32115.1"/>
    </source>
</evidence>
<evidence type="ECO:0000256" key="3">
    <source>
        <dbReference type="ARBA" id="ARBA00022729"/>
    </source>
</evidence>
<dbReference type="GO" id="GO:0043709">
    <property type="term" value="P:cell adhesion involved in single-species biofilm formation"/>
    <property type="evidence" value="ECO:0007669"/>
    <property type="project" value="TreeGrafter"/>
</dbReference>
<evidence type="ECO:0000259" key="6">
    <source>
        <dbReference type="Pfam" id="PF00419"/>
    </source>
</evidence>
<feature type="signal peptide" evidence="5">
    <location>
        <begin position="1"/>
        <end position="23"/>
    </location>
</feature>
<gene>
    <name evidence="7" type="ORF">ABFV38_08465</name>
</gene>
<evidence type="ECO:0000256" key="4">
    <source>
        <dbReference type="ARBA" id="ARBA00023263"/>
    </source>
</evidence>
<dbReference type="RefSeq" id="WP_348959111.1">
    <property type="nucleotide sequence ID" value="NZ_CP157375.1"/>
</dbReference>
<dbReference type="PANTHER" id="PTHR33420:SF3">
    <property type="entry name" value="FIMBRIAL SUBUNIT ELFA"/>
    <property type="match status" value="1"/>
</dbReference>
<accession>A0AAU7G066</accession>
<keyword evidence="4" id="KW-0281">Fimbrium</keyword>
<dbReference type="PANTHER" id="PTHR33420">
    <property type="entry name" value="FIMBRIAL SUBUNIT ELFA-RELATED"/>
    <property type="match status" value="1"/>
</dbReference>
<dbReference type="Gene3D" id="2.60.40.3310">
    <property type="match status" value="1"/>
</dbReference>
<sequence length="328" mass="34874">MKKLPIFTAMIMSTFFAIIPAHADYFSVVNFHVMTYDLDDFTVPAAVGETSSTWSDSGSIKYEINSSEGNHSYMELSVNGTLSGDGVSWVTNNPGIGIQFKVVPGMSGFTPAQTTTAPNYRLDLTTVTSATWISTYYHLQYRLVRLLDKVPAGRITSAPTVTLNVYNPDGEGPAVMSGVIMAGIGTQPKVDACTVSAPTEISLPTLYGNVLKNGAQLATASPSISLTNCPGAVDGISYNFSAVYGTHDAANGVMNTVSGEGYAQNVFVQVQNADGSPHIVNGPVPLNDYNGSGDYKIPDFKVAYFVDDADSVRPGNVKSAIELKVTYN</sequence>
<dbReference type="InterPro" id="IPR036937">
    <property type="entry name" value="Adhesion_dom_fimbrial_sf"/>
</dbReference>
<evidence type="ECO:0000256" key="1">
    <source>
        <dbReference type="ARBA" id="ARBA00004561"/>
    </source>
</evidence>
<feature type="domain" description="Fimbrial-type adhesion" evidence="6">
    <location>
        <begin position="191"/>
        <end position="327"/>
    </location>
</feature>